<dbReference type="AlphaFoldDB" id="A0A6V8KCU2"/>
<name>A0A6V8KCU2_9ACTN</name>
<dbReference type="Proteomes" id="UP000482800">
    <property type="component" value="Unassembled WGS sequence"/>
</dbReference>
<proteinExistence type="predicted"/>
<sequence>MPDMTSEDLARVRAAVQLRDRCVKAAVDRMAYLGELPNAAAARVTYDAVAELIRQDERQRLERAGRLLPEGAKRGLPPHPHGHPPMGGTDDAAWAAAAKECVHCSANFAMIKLLRANGINPDEVLYSPPPEDHGDYVIAYHLPSAGGGWPPVPKRYPVTVRP</sequence>
<evidence type="ECO:0000313" key="1">
    <source>
        <dbReference type="EMBL" id="GFJ79507.1"/>
    </source>
</evidence>
<reference evidence="1 2" key="1">
    <citation type="submission" date="2020-03" db="EMBL/GenBank/DDBJ databases">
        <title>Whole genome shotgun sequence of Phytohabitans houttuyneae NBRC 108639.</title>
        <authorList>
            <person name="Komaki H."/>
            <person name="Tamura T."/>
        </authorList>
    </citation>
    <scope>NUCLEOTIDE SEQUENCE [LARGE SCALE GENOMIC DNA]</scope>
    <source>
        <strain evidence="1 2">NBRC 108639</strain>
    </source>
</reference>
<protein>
    <submittedName>
        <fullName evidence="1">Uncharacterized protein</fullName>
    </submittedName>
</protein>
<keyword evidence="2" id="KW-1185">Reference proteome</keyword>
<reference evidence="1 2" key="2">
    <citation type="submission" date="2020-03" db="EMBL/GenBank/DDBJ databases">
        <authorList>
            <person name="Ichikawa N."/>
            <person name="Kimura A."/>
            <person name="Kitahashi Y."/>
            <person name="Uohara A."/>
        </authorList>
    </citation>
    <scope>NUCLEOTIDE SEQUENCE [LARGE SCALE GENOMIC DNA]</scope>
    <source>
        <strain evidence="1 2">NBRC 108639</strain>
    </source>
</reference>
<dbReference type="EMBL" id="BLPF01000001">
    <property type="protein sequence ID" value="GFJ79507.1"/>
    <property type="molecule type" value="Genomic_DNA"/>
</dbReference>
<organism evidence="1 2">
    <name type="scientific">Phytohabitans houttuyneae</name>
    <dbReference type="NCBI Taxonomy" id="1076126"/>
    <lineage>
        <taxon>Bacteria</taxon>
        <taxon>Bacillati</taxon>
        <taxon>Actinomycetota</taxon>
        <taxon>Actinomycetes</taxon>
        <taxon>Micromonosporales</taxon>
        <taxon>Micromonosporaceae</taxon>
    </lineage>
</organism>
<comment type="caution">
    <text evidence="1">The sequence shown here is derived from an EMBL/GenBank/DDBJ whole genome shotgun (WGS) entry which is preliminary data.</text>
</comment>
<evidence type="ECO:0000313" key="2">
    <source>
        <dbReference type="Proteomes" id="UP000482800"/>
    </source>
</evidence>
<gene>
    <name evidence="1" type="ORF">Phou_036870</name>
</gene>
<accession>A0A6V8KCU2</accession>